<dbReference type="OrthoDB" id="3690848at2759"/>
<gene>
    <name evidence="1" type="ORF">P171DRAFT_322213</name>
</gene>
<evidence type="ECO:0000313" key="2">
    <source>
        <dbReference type="Proteomes" id="UP000799764"/>
    </source>
</evidence>
<dbReference type="AlphaFoldDB" id="A0A9P4PKK3"/>
<evidence type="ECO:0000313" key="1">
    <source>
        <dbReference type="EMBL" id="KAF2444566.1"/>
    </source>
</evidence>
<name>A0A9P4PKK3_9PLEO</name>
<protein>
    <submittedName>
        <fullName evidence="1">Uncharacterized protein</fullName>
    </submittedName>
</protein>
<comment type="caution">
    <text evidence="1">The sequence shown here is derived from an EMBL/GenBank/DDBJ whole genome shotgun (WGS) entry which is preliminary data.</text>
</comment>
<organism evidence="1 2">
    <name type="scientific">Karstenula rhodostoma CBS 690.94</name>
    <dbReference type="NCBI Taxonomy" id="1392251"/>
    <lineage>
        <taxon>Eukaryota</taxon>
        <taxon>Fungi</taxon>
        <taxon>Dikarya</taxon>
        <taxon>Ascomycota</taxon>
        <taxon>Pezizomycotina</taxon>
        <taxon>Dothideomycetes</taxon>
        <taxon>Pleosporomycetidae</taxon>
        <taxon>Pleosporales</taxon>
        <taxon>Massarineae</taxon>
        <taxon>Didymosphaeriaceae</taxon>
        <taxon>Karstenula</taxon>
    </lineage>
</organism>
<dbReference type="Proteomes" id="UP000799764">
    <property type="component" value="Unassembled WGS sequence"/>
</dbReference>
<accession>A0A9P4PKK3</accession>
<keyword evidence="2" id="KW-1185">Reference proteome</keyword>
<dbReference type="EMBL" id="MU001501">
    <property type="protein sequence ID" value="KAF2444566.1"/>
    <property type="molecule type" value="Genomic_DNA"/>
</dbReference>
<feature type="non-terminal residue" evidence="1">
    <location>
        <position position="202"/>
    </location>
</feature>
<proteinExistence type="predicted"/>
<feature type="non-terminal residue" evidence="1">
    <location>
        <position position="1"/>
    </location>
</feature>
<sequence length="202" mass="23516">SRVAIVSWRWDFSRPDALSSDLSLNVAHAIRYAKAHGIHFLFIDIISLDQTLSPNELIQEVARFGTLYETIPVIAAYDDMRLNFDYIMLRPWIFSEIKKMMRNPHRIVYVGHLRQGTYIHKSVLHWWLGRVPRHRMADTSFSDQLRKAWFADYVPPVLALLNGHNNMADIHDFKFIIPPLAEIFTAAEKLPPNDYLLTVAFL</sequence>
<reference evidence="1" key="1">
    <citation type="journal article" date="2020" name="Stud. Mycol.">
        <title>101 Dothideomycetes genomes: a test case for predicting lifestyles and emergence of pathogens.</title>
        <authorList>
            <person name="Haridas S."/>
            <person name="Albert R."/>
            <person name="Binder M."/>
            <person name="Bloem J."/>
            <person name="Labutti K."/>
            <person name="Salamov A."/>
            <person name="Andreopoulos B."/>
            <person name="Baker S."/>
            <person name="Barry K."/>
            <person name="Bills G."/>
            <person name="Bluhm B."/>
            <person name="Cannon C."/>
            <person name="Castanera R."/>
            <person name="Culley D."/>
            <person name="Daum C."/>
            <person name="Ezra D."/>
            <person name="Gonzalez J."/>
            <person name="Henrissat B."/>
            <person name="Kuo A."/>
            <person name="Liang C."/>
            <person name="Lipzen A."/>
            <person name="Lutzoni F."/>
            <person name="Magnuson J."/>
            <person name="Mondo S."/>
            <person name="Nolan M."/>
            <person name="Ohm R."/>
            <person name="Pangilinan J."/>
            <person name="Park H.-J."/>
            <person name="Ramirez L."/>
            <person name="Alfaro M."/>
            <person name="Sun H."/>
            <person name="Tritt A."/>
            <person name="Yoshinaga Y."/>
            <person name="Zwiers L.-H."/>
            <person name="Turgeon B."/>
            <person name="Goodwin S."/>
            <person name="Spatafora J."/>
            <person name="Crous P."/>
            <person name="Grigoriev I."/>
        </authorList>
    </citation>
    <scope>NUCLEOTIDE SEQUENCE</scope>
    <source>
        <strain evidence="1">CBS 690.94</strain>
    </source>
</reference>